<reference evidence="2 3" key="1">
    <citation type="journal article" date="2016" name="Nat. Commun.">
        <title>Thousands of microbial genomes shed light on interconnected biogeochemical processes in an aquifer system.</title>
        <authorList>
            <person name="Anantharaman K."/>
            <person name="Brown C.T."/>
            <person name="Hug L.A."/>
            <person name="Sharon I."/>
            <person name="Castelle C.J."/>
            <person name="Probst A.J."/>
            <person name="Thomas B.C."/>
            <person name="Singh A."/>
            <person name="Wilkins M.J."/>
            <person name="Karaoz U."/>
            <person name="Brodie E.L."/>
            <person name="Williams K.H."/>
            <person name="Hubbard S.S."/>
            <person name="Banfield J.F."/>
        </authorList>
    </citation>
    <scope>NUCLEOTIDE SEQUENCE [LARGE SCALE GENOMIC DNA]</scope>
</reference>
<dbReference type="EMBL" id="MGJO01000051">
    <property type="protein sequence ID" value="OGN08386.1"/>
    <property type="molecule type" value="Genomic_DNA"/>
</dbReference>
<gene>
    <name evidence="2" type="ORF">A3C61_03620</name>
</gene>
<keyword evidence="1" id="KW-0812">Transmembrane</keyword>
<accession>A0A1F8F818</accession>
<comment type="caution">
    <text evidence="2">The sequence shown here is derived from an EMBL/GenBank/DDBJ whole genome shotgun (WGS) entry which is preliminary data.</text>
</comment>
<feature type="transmembrane region" description="Helical" evidence="1">
    <location>
        <begin position="7"/>
        <end position="25"/>
    </location>
</feature>
<evidence type="ECO:0000256" key="1">
    <source>
        <dbReference type="SAM" id="Phobius"/>
    </source>
</evidence>
<name>A0A1F8F818_9BACT</name>
<sequence length="166" mass="18322">MKLDKKNIIFAALVGVIIIALVAILTNKKDEDIADFSLSPTPTATLNTSPTDTPTAQVTASPKPGIIMEEVKGYNYWFQQLDSQNRVLGIYDECTYIIPSNVAHKNNVMVMLDNTRSTQALILKIGEKEYSLAAQEWILVTLSSPTLPINLPIFCKGIELGQIELQ</sequence>
<dbReference type="AlphaFoldDB" id="A0A1F8F818"/>
<evidence type="ECO:0000313" key="3">
    <source>
        <dbReference type="Proteomes" id="UP000178908"/>
    </source>
</evidence>
<keyword evidence="1" id="KW-1133">Transmembrane helix</keyword>
<keyword evidence="1" id="KW-0472">Membrane</keyword>
<evidence type="ECO:0000313" key="2">
    <source>
        <dbReference type="EMBL" id="OGN08386.1"/>
    </source>
</evidence>
<protein>
    <submittedName>
        <fullName evidence="2">Uncharacterized protein</fullName>
    </submittedName>
</protein>
<proteinExistence type="predicted"/>
<organism evidence="2 3">
    <name type="scientific">Candidatus Yanofskybacteria bacterium RIFCSPHIGHO2_02_FULL_39_10</name>
    <dbReference type="NCBI Taxonomy" id="1802674"/>
    <lineage>
        <taxon>Bacteria</taxon>
        <taxon>Candidatus Yanofskyibacteriota</taxon>
    </lineage>
</organism>
<dbReference type="Proteomes" id="UP000178908">
    <property type="component" value="Unassembled WGS sequence"/>
</dbReference>